<keyword evidence="1" id="KW-0175">Coiled coil</keyword>
<dbReference type="InterPro" id="IPR010090">
    <property type="entry name" value="Phage_tape_meas"/>
</dbReference>
<feature type="transmembrane region" description="Helical" evidence="3">
    <location>
        <begin position="505"/>
        <end position="523"/>
    </location>
</feature>
<organism evidence="5 6">
    <name type="scientific">Deinococcus hopiensis KR-140</name>
    <dbReference type="NCBI Taxonomy" id="695939"/>
    <lineage>
        <taxon>Bacteria</taxon>
        <taxon>Thermotogati</taxon>
        <taxon>Deinococcota</taxon>
        <taxon>Deinococci</taxon>
        <taxon>Deinococcales</taxon>
        <taxon>Deinococcaceae</taxon>
        <taxon>Deinococcus</taxon>
    </lineage>
</organism>
<dbReference type="NCBIfam" id="TIGR01760">
    <property type="entry name" value="tape_meas_TP901"/>
    <property type="match status" value="1"/>
</dbReference>
<gene>
    <name evidence="5" type="ORF">SAMN00790413_01909</name>
</gene>
<keyword evidence="6" id="KW-1185">Reference proteome</keyword>
<reference evidence="5 6" key="1">
    <citation type="submission" date="2017-04" db="EMBL/GenBank/DDBJ databases">
        <authorList>
            <person name="Afonso C.L."/>
            <person name="Miller P.J."/>
            <person name="Scott M.A."/>
            <person name="Spackman E."/>
            <person name="Goraichik I."/>
            <person name="Dimitrov K.M."/>
            <person name="Suarez D.L."/>
            <person name="Swayne D.E."/>
        </authorList>
    </citation>
    <scope>NUCLEOTIDE SEQUENCE [LARGE SCALE GENOMIC DNA]</scope>
    <source>
        <strain evidence="5 6">KR-140</strain>
    </source>
</reference>
<feature type="transmembrane region" description="Helical" evidence="3">
    <location>
        <begin position="588"/>
        <end position="609"/>
    </location>
</feature>
<proteinExistence type="predicted"/>
<feature type="transmembrane region" description="Helical" evidence="3">
    <location>
        <begin position="144"/>
        <end position="164"/>
    </location>
</feature>
<evidence type="ECO:0000313" key="5">
    <source>
        <dbReference type="EMBL" id="SMB93257.1"/>
    </source>
</evidence>
<dbReference type="OrthoDB" id="52369at2"/>
<protein>
    <submittedName>
        <fullName evidence="5">Chromosome segregation ATPase</fullName>
    </submittedName>
</protein>
<feature type="transmembrane region" description="Helical" evidence="3">
    <location>
        <begin position="559"/>
        <end position="581"/>
    </location>
</feature>
<feature type="coiled-coil region" evidence="1">
    <location>
        <begin position="1807"/>
        <end position="1875"/>
    </location>
</feature>
<evidence type="ECO:0000313" key="6">
    <source>
        <dbReference type="Proteomes" id="UP000192582"/>
    </source>
</evidence>
<evidence type="ECO:0000259" key="4">
    <source>
        <dbReference type="Pfam" id="PF10145"/>
    </source>
</evidence>
<keyword evidence="3" id="KW-1133">Transmembrane helix</keyword>
<evidence type="ECO:0000256" key="2">
    <source>
        <dbReference type="SAM" id="MobiDB-lite"/>
    </source>
</evidence>
<keyword evidence="3" id="KW-0472">Membrane</keyword>
<dbReference type="EMBL" id="FWWU01000009">
    <property type="protein sequence ID" value="SMB93257.1"/>
    <property type="molecule type" value="Genomic_DNA"/>
</dbReference>
<feature type="region of interest" description="Disordered" evidence="2">
    <location>
        <begin position="2415"/>
        <end position="2443"/>
    </location>
</feature>
<accession>A0A1W1VIQ7</accession>
<feature type="coiled-coil region" evidence="1">
    <location>
        <begin position="663"/>
        <end position="690"/>
    </location>
</feature>
<name>A0A1W1VIQ7_9DEIO</name>
<feature type="transmembrane region" description="Helical" evidence="3">
    <location>
        <begin position="110"/>
        <end position="132"/>
    </location>
</feature>
<dbReference type="STRING" id="695939.SAMN00790413_01909"/>
<dbReference type="Pfam" id="PF10145">
    <property type="entry name" value="PhageMin_Tail"/>
    <property type="match status" value="1"/>
</dbReference>
<dbReference type="Proteomes" id="UP000192582">
    <property type="component" value="Unassembled WGS sequence"/>
</dbReference>
<feature type="domain" description="Phage tail tape measure protein" evidence="4">
    <location>
        <begin position="208"/>
        <end position="389"/>
    </location>
</feature>
<feature type="coiled-coil region" evidence="1">
    <location>
        <begin position="2192"/>
        <end position="2219"/>
    </location>
</feature>
<evidence type="ECO:0000256" key="1">
    <source>
        <dbReference type="SAM" id="Coils"/>
    </source>
</evidence>
<feature type="compositionally biased region" description="Pro residues" evidence="2">
    <location>
        <begin position="2425"/>
        <end position="2441"/>
    </location>
</feature>
<evidence type="ECO:0000256" key="3">
    <source>
        <dbReference type="SAM" id="Phobius"/>
    </source>
</evidence>
<keyword evidence="3" id="KW-0812">Transmembrane</keyword>
<sequence length="2569" mass="279626">MATLQDTYLLDVNNALVQLGRVDTELTRLAAVRNISLNTSGITRALSQVAALRAQLGSLGGTNTRTITLRMATPGLPAASAALLNTERSVMRLTAAAGANLGMSQRLSGVFAFIPGPLGLFASAASTATVALNGLTTAQRLNTVGSFALVGGLAAIGVAAASLASHGIKQLNDFQAAVNTLNAQGEGLGNGLDARVRLLQSQGGRVAQQFNRAELGTGIADLTKQGLAEADAIKLVATSYKLAAAEGQSLTESSSLLLANLRQFGLDGPKAAAEAAHFGDVFAKGSLLAASGAKELQQGLSVVGPIAARAGFSIEETTANLVALDNTGLKASTIGANAFRAVLLALASPTGVASQEIKKLGVEMKNADGSARNVRDILIDLRKAAAVSGDSYDSATQATIRQADSVEAASKIFRSRGIVGFLNMRDSVEKYNNALKEGEGALNQYAKAMTEGAGKATERLRNAVDDLALTFAQQFSSKLGNTIDSIAKLVRQMDLLLNNRETFKAYATALVVGFGAITTAMILNGQAARLLLADSSFAGLVALYRASVAAQLFTKVAAGLRAVALASAIGFNTGGVIGFVGALNAIPVAAASALAGIALLAGGLAAYALKFSADTRAIVDQTEKVLEDQFEGMMARVKELRGQGKLGNLKANQLLTINLRYNFENSDERNKELDARLLGLKKEIQAETDAEAARLAASKSKRTDVAATAEQTEAYDGLLQKLDDLKTKFSESGTTTFQKNLQDARKSLADFNKEVDKLLEKGELTPLQGAALKKRAQTDQGAILQGITDRQLKEDGETRIKHERAVQDAQLALVKDGRQRRQVELQRQVDDVKKAYGEEIKTALQNAKSAPTPAARRQFQENAGELQRKQAEEVAAIQRKGNQDLVEIDQERLRSVRAAQQQVLEAQATGSAARIRLVEQERDRDLALAGENVQAKLAIEEHYGPVLAQMEQERIRVSGEAQRAALKQTLDQELKQAETAGNRRGELETAARQKYLTNLGNLELSQQAELGTALLAQDKRVQEERLTIYKESLAKRLEGLEDATGREIASLGRTLQAERAKALASGDGGKVAAIDSALETITKQASENARDFAHQLSDSSDRALELRDRLAGIDQTALGKARSSAASPFNEILKGANKEIADLQKSFAKLTPQQQLGDAGRQMQSRMNDLNGIVQDANARRNVAVLQADQAFYRKQQDDAEAAALKLAKTRFEAGKNVDTAGYQQALAVDHQYWNNRLFQTNEGLRRIDAALKKAKTPQERGQLEGQRTELEGQQDTIQQNLAGNDQERARVLELIKNRIKDARDYAREEAVSQLNLASTEKGRATARAHLLNIDQNRLAAIDQELATLRATGGTQEDILALEREQLTLRDNLKQYGDDDRQRAQQQVATQRSQLQTTLDLAKGDEARTRARADLLRFDQERLAVTDSELANAQANGATYERINELTERRAGLQESITRLEDDERAAVDALLASRLSLTGAELDYEQAIARSDAAVTRGLQDRLAYTAQEIADIDRRIGLAQENADGEAVINALMSERLQKQAQMEAQARDLARRPLDIAEQQLAVTESEVKLRDILAHRAGDALLSAQRNLEVTRDSIKSLQARINKEGEGALSDEERRQAQVKLNELLGQEQQERDAIVEAQFAQRAAQDDLLQSQVKLADALARVGDNAVVVAARNLSATQQSIALLRQRLAVEGDGQLVGDARTKAQTELNGLLTTEIEQRRALARAPLELAAEQLSLLESQVKLRDTLAGLDDNAVLSAQRQLQATRDEISLQQQRLAASGDAALSPEERVKAQEKLNGLLATEVQQRRAVAQAELDQAARQRSILDSEVKLATLLAGQDDGVTTARQDLEALERQLVAQRDLVANGERLGRTAEQRLQDQERLVQLETDEVAKVRAVGAALRGQADQARQLVDAQDRLSRARAGQDDAVSGARAELEGIQRQLVQARRNLLDSTLTPQQRVETERQIVDLQTSEVEGYRKIVDAQQESFRKDQQREVQARRLALTRSRLADDPVAIARLELLDTQQQLAFEREVERTASTVERQRAAADRISGLLQQEEDGVRKLGSAYVEAAQRSVDMIGARRKAELELAGLADDAVLSAQLELDVTTRQLGLDQDRLKRADELHLTLREREDLELRIEQTQARQVTQERSLLLAERERVRVLESLSDSTRNLRLESATPSDNPVTEATRRLEEATTIRARAQRTLQEAQADLLANPMDPKRIDALKAAQDGYTSAISGSRKAVEGLSSAYREQLGLITGVQEATQRLANSVQPTPEGQKPKIDTNLEIDRFQAIQERRNAAFQRLQAAMRTGDDKLITKALNDFNPLDERIRKQQALLKDAGISVSLDNELPIKDLLKQLERRGVQQEREATQLEQQAAIADQNSKTVDQFGQFSASFGESVQRLIESQQEAQATPPASPSPTPAAPSLPTPGPTTYTFDGQTFYTAEALEAYKREWYRRNNPQYYFNQDAIARAAIKPADVQQAVTALVQDVLSATVPRRDSGVPSGDINSVSNIRNVTYNDEVNIGPVTVVAAPGESPEQLYDKIQSVARTRKRRTGDC</sequence>
<feature type="coiled-coil region" evidence="1">
    <location>
        <begin position="2131"/>
        <end position="2158"/>
    </location>
</feature>